<reference evidence="2 5" key="2">
    <citation type="submission" date="2017-09" db="EMBL/GenBank/DDBJ databases">
        <title>Extensive intraspecific genome diversity in a model arbuscular mycorrhizal fungus.</title>
        <authorList>
            <person name="Chen E.C."/>
            <person name="Morin E."/>
            <person name="Beaudet D."/>
            <person name="Noel J."/>
            <person name="Ndikumana S."/>
            <person name="Charron P."/>
            <person name="St-Onge C."/>
            <person name="Giorgi J."/>
            <person name="Grigoriev I.V."/>
            <person name="Roux C."/>
            <person name="Martin F.M."/>
            <person name="Corradi N."/>
        </authorList>
    </citation>
    <scope>NUCLEOTIDE SEQUENCE [LARGE SCALE GENOMIC DNA]</scope>
    <source>
        <strain evidence="2 5">A5</strain>
    </source>
</reference>
<dbReference type="EMBL" id="LLXH01000937">
    <property type="protein sequence ID" value="PKC61809.1"/>
    <property type="molecule type" value="Genomic_DNA"/>
</dbReference>
<dbReference type="VEuPathDB" id="FungiDB:RhiirA1_466010"/>
<evidence type="ECO:0000313" key="2">
    <source>
        <dbReference type="EMBL" id="PKC01765.1"/>
    </source>
</evidence>
<dbReference type="Proteomes" id="UP000232722">
    <property type="component" value="Unassembled WGS sequence"/>
</dbReference>
<reference evidence="2 5" key="1">
    <citation type="submission" date="2016-04" db="EMBL/GenBank/DDBJ databases">
        <title>Genome analyses suggest a sexual origin of heterokaryosis in a supposedly ancient asexual fungus.</title>
        <authorList>
            <person name="Ropars J."/>
            <person name="Sedzielewska K."/>
            <person name="Noel J."/>
            <person name="Charron P."/>
            <person name="Farinelli L."/>
            <person name="Marton T."/>
            <person name="Kruger M."/>
            <person name="Pelin A."/>
            <person name="Brachmann A."/>
            <person name="Corradi N."/>
        </authorList>
    </citation>
    <scope>NUCLEOTIDE SEQUENCE [LARGE SCALE GENOMIC DNA]</scope>
    <source>
        <strain evidence="2 5">A5</strain>
    </source>
</reference>
<protein>
    <submittedName>
        <fullName evidence="3">Uncharacterized protein</fullName>
    </submittedName>
</protein>
<evidence type="ECO:0000313" key="4">
    <source>
        <dbReference type="Proteomes" id="UP000232688"/>
    </source>
</evidence>
<dbReference type="Proteomes" id="UP000232688">
    <property type="component" value="Unassembled WGS sequence"/>
</dbReference>
<organism evidence="3 4">
    <name type="scientific">Rhizophagus irregularis</name>
    <dbReference type="NCBI Taxonomy" id="588596"/>
    <lineage>
        <taxon>Eukaryota</taxon>
        <taxon>Fungi</taxon>
        <taxon>Fungi incertae sedis</taxon>
        <taxon>Mucoromycota</taxon>
        <taxon>Glomeromycotina</taxon>
        <taxon>Glomeromycetes</taxon>
        <taxon>Glomerales</taxon>
        <taxon>Glomeraceae</taxon>
        <taxon>Rhizophagus</taxon>
    </lineage>
</organism>
<reference evidence="3 4" key="3">
    <citation type="submission" date="2017-10" db="EMBL/GenBank/DDBJ databases">
        <title>Extensive intraspecific genome diversity in a model arbuscular mycorrhizal fungus.</title>
        <authorList>
            <person name="Chen E.C.H."/>
            <person name="Morin E."/>
            <person name="Baudet D."/>
            <person name="Noel J."/>
            <person name="Ndikumana S."/>
            <person name="Charron P."/>
            <person name="St-Onge C."/>
            <person name="Giorgi J."/>
            <person name="Grigoriev I.V."/>
            <person name="Roux C."/>
            <person name="Martin F.M."/>
            <person name="Corradi N."/>
        </authorList>
    </citation>
    <scope>NUCLEOTIDE SEQUENCE [LARGE SCALE GENOMIC DNA]</scope>
    <source>
        <strain evidence="3 4">A1</strain>
    </source>
</reference>
<evidence type="ECO:0000256" key="1">
    <source>
        <dbReference type="SAM" id="Coils"/>
    </source>
</evidence>
<keyword evidence="1" id="KW-0175">Coiled coil</keyword>
<comment type="caution">
    <text evidence="3">The sequence shown here is derived from an EMBL/GenBank/DDBJ whole genome shotgun (WGS) entry which is preliminary data.</text>
</comment>
<dbReference type="AlphaFoldDB" id="A0A2I1FB85"/>
<dbReference type="OrthoDB" id="2387290at2759"/>
<dbReference type="VEuPathDB" id="FungiDB:FUN_001743"/>
<name>A0A2I1FB85_9GLOM</name>
<reference evidence="3 4" key="4">
    <citation type="submission" date="2017-10" db="EMBL/GenBank/DDBJ databases">
        <title>Genome analyses suggest a sexual origin of heterokaryosis in a supposedly ancient asexual fungus.</title>
        <authorList>
            <person name="Corradi N."/>
            <person name="Sedzielewska K."/>
            <person name="Noel J."/>
            <person name="Charron P."/>
            <person name="Farinelli L."/>
            <person name="Marton T."/>
            <person name="Kruger M."/>
            <person name="Pelin A."/>
            <person name="Brachmann A."/>
            <person name="Corradi N."/>
        </authorList>
    </citation>
    <scope>NUCLEOTIDE SEQUENCE [LARGE SCALE GENOMIC DNA]</scope>
    <source>
        <strain evidence="3 4">A1</strain>
    </source>
</reference>
<evidence type="ECO:0000313" key="3">
    <source>
        <dbReference type="EMBL" id="PKC61809.1"/>
    </source>
</evidence>
<dbReference type="EMBL" id="LLXJ01001523">
    <property type="protein sequence ID" value="PKC01765.1"/>
    <property type="molecule type" value="Genomic_DNA"/>
</dbReference>
<accession>A0A2I1FB85</accession>
<feature type="coiled-coil region" evidence="1">
    <location>
        <begin position="82"/>
        <end position="123"/>
    </location>
</feature>
<sequence length="197" mass="23562">MVALPETSSFHAHYSKQLNQLPNSIKIYVWKRLTARKRPLTLEQASGIHPEVEVLLNKAVEDYSRKKERQRMKCNEHNVSANSECEDSLKRCERENDSLRQTVQEMEKRLEESREMVKSLNYIISAKDRKIVYLADQILYYTQYDDPTIEPYEFSSTYERDLWKKHRSESIHDPKIRRRFSFRGKMELPNDFTPQNT</sequence>
<gene>
    <name evidence="3" type="ORF">RhiirA1_466010</name>
    <name evidence="2" type="ORF">RhiirA5_426195</name>
</gene>
<evidence type="ECO:0000313" key="5">
    <source>
        <dbReference type="Proteomes" id="UP000232722"/>
    </source>
</evidence>
<proteinExistence type="predicted"/>